<accession>A0A699JAC9</accession>
<organism evidence="2">
    <name type="scientific">Tanacetum cinerariifolium</name>
    <name type="common">Dalmatian daisy</name>
    <name type="synonym">Chrysanthemum cinerariifolium</name>
    <dbReference type="NCBI Taxonomy" id="118510"/>
    <lineage>
        <taxon>Eukaryota</taxon>
        <taxon>Viridiplantae</taxon>
        <taxon>Streptophyta</taxon>
        <taxon>Embryophyta</taxon>
        <taxon>Tracheophyta</taxon>
        <taxon>Spermatophyta</taxon>
        <taxon>Magnoliopsida</taxon>
        <taxon>eudicotyledons</taxon>
        <taxon>Gunneridae</taxon>
        <taxon>Pentapetalae</taxon>
        <taxon>asterids</taxon>
        <taxon>campanulids</taxon>
        <taxon>Asterales</taxon>
        <taxon>Asteraceae</taxon>
        <taxon>Asteroideae</taxon>
        <taxon>Anthemideae</taxon>
        <taxon>Anthemidinae</taxon>
        <taxon>Tanacetum</taxon>
    </lineage>
</organism>
<sequence>MLCSSMVGFHEQCKLEEGSHPDDIPLVSVYTSRNVLVRGMLIPDAFLTKAICATDDFKEYETMFMNGKKMKQTTRESCSPRKLHKITIRKKKHSITPIPPLGDDRERDEVAEATILSLTLHKTALAAKAQENIAKVQEKQTRRRLKIWLKVTKMKNHMQMSLLIQYLMTMLMISIEKEKKDEEIKNEKKDDNIEKTDEVVNKKDIVDDVTGSMGIRKERKQTPTPSPIRSPMNVSSSDKTVYEELTATAIPEITFSKTNEMIREEMPCLVHLAVKKDREVDPIHAQEMIAKEFATHGPKMTEELFRKHIQNTLNLYPTTSTSTAGKSSADLQHQLYEHHTDANPPKGEKHGEKIFWKTKANVKKKSFVNGKPILPTMKRL</sequence>
<dbReference type="EMBL" id="BKCJ010391080">
    <property type="protein sequence ID" value="GFA24120.1"/>
    <property type="molecule type" value="Genomic_DNA"/>
</dbReference>
<name>A0A699JAC9_TANCI</name>
<gene>
    <name evidence="2" type="ORF">Tci_596092</name>
</gene>
<evidence type="ECO:0000256" key="1">
    <source>
        <dbReference type="SAM" id="MobiDB-lite"/>
    </source>
</evidence>
<protein>
    <submittedName>
        <fullName evidence="2">Uncharacterized protein</fullName>
    </submittedName>
</protein>
<proteinExistence type="predicted"/>
<feature type="region of interest" description="Disordered" evidence="1">
    <location>
        <begin position="217"/>
        <end position="237"/>
    </location>
</feature>
<reference evidence="2" key="1">
    <citation type="journal article" date="2019" name="Sci. Rep.">
        <title>Draft genome of Tanacetum cinerariifolium, the natural source of mosquito coil.</title>
        <authorList>
            <person name="Yamashiro T."/>
            <person name="Shiraishi A."/>
            <person name="Satake H."/>
            <person name="Nakayama K."/>
        </authorList>
    </citation>
    <scope>NUCLEOTIDE SEQUENCE</scope>
</reference>
<dbReference type="AlphaFoldDB" id="A0A699JAC9"/>
<evidence type="ECO:0000313" key="2">
    <source>
        <dbReference type="EMBL" id="GFA24120.1"/>
    </source>
</evidence>
<comment type="caution">
    <text evidence="2">The sequence shown here is derived from an EMBL/GenBank/DDBJ whole genome shotgun (WGS) entry which is preliminary data.</text>
</comment>